<comment type="caution">
    <text evidence="2">Lacks conserved residue(s) required for the propagation of feature annotation.</text>
</comment>
<dbReference type="PANTHER" id="PTHR10302:SF27">
    <property type="entry name" value="SINGLE-STRANDED DNA-BINDING PROTEIN"/>
    <property type="match status" value="1"/>
</dbReference>
<gene>
    <name evidence="5" type="ORF">CWO85_01830</name>
</gene>
<evidence type="ECO:0000313" key="5">
    <source>
        <dbReference type="EMBL" id="AYJ01262.1"/>
    </source>
</evidence>
<dbReference type="InterPro" id="IPR000424">
    <property type="entry name" value="Primosome_PriB/ssb"/>
</dbReference>
<dbReference type="PANTHER" id="PTHR10302">
    <property type="entry name" value="SINGLE-STRANDED DNA-BINDING PROTEIN"/>
    <property type="match status" value="1"/>
</dbReference>
<sequence length="148" mass="17069">MINKVILVGRITKDPELRFINGDVPLVRFILAVNRNFNNKSGEREADFINCTVWNKQAENLAKYITKGSMLGVEGSIRINVSENNNQKQFFTEVRCDSIQFLEPKKNNSDSEVSNNNSNFQKEDNYNQNTNENQDNKTLFIDDENVPF</sequence>
<organism evidence="5 6">
    <name type="scientific">Ziziphus jujuba witches'-broom phytoplasma</name>
    <dbReference type="NCBI Taxonomy" id="135727"/>
    <lineage>
        <taxon>Bacteria</taxon>
        <taxon>Bacillati</taxon>
        <taxon>Mycoplasmatota</taxon>
        <taxon>Mollicutes</taxon>
        <taxon>Acholeplasmatales</taxon>
        <taxon>Acholeplasmataceae</taxon>
        <taxon>Candidatus Phytoplasma</taxon>
        <taxon>16SrV (Elm yellows group)</taxon>
    </lineage>
</organism>
<dbReference type="HAMAP" id="MF_00984">
    <property type="entry name" value="SSB"/>
    <property type="match status" value="1"/>
</dbReference>
<dbReference type="GO" id="GO:0003697">
    <property type="term" value="F:single-stranded DNA binding"/>
    <property type="evidence" value="ECO:0007669"/>
    <property type="project" value="UniProtKB-UniRule"/>
</dbReference>
<proteinExistence type="inferred from homology"/>
<dbReference type="KEGG" id="pzi:CWO85_01830"/>
<dbReference type="RefSeq" id="WP_121463989.1">
    <property type="nucleotide sequence ID" value="NZ_CP025121.1"/>
</dbReference>
<dbReference type="Pfam" id="PF00436">
    <property type="entry name" value="SSB"/>
    <property type="match status" value="1"/>
</dbReference>
<dbReference type="PIRSF" id="PIRSF002070">
    <property type="entry name" value="SSB"/>
    <property type="match status" value="1"/>
</dbReference>
<evidence type="ECO:0000256" key="4">
    <source>
        <dbReference type="SAM" id="MobiDB-lite"/>
    </source>
</evidence>
<protein>
    <recommendedName>
        <fullName evidence="2 3">Single-stranded DNA-binding protein</fullName>
        <shortName evidence="2">SSB</shortName>
    </recommendedName>
</protein>
<feature type="compositionally biased region" description="Low complexity" evidence="4">
    <location>
        <begin position="110"/>
        <end position="119"/>
    </location>
</feature>
<dbReference type="PROSITE" id="PS50935">
    <property type="entry name" value="SSB"/>
    <property type="match status" value="1"/>
</dbReference>
<feature type="region of interest" description="Disordered" evidence="4">
    <location>
        <begin position="105"/>
        <end position="148"/>
    </location>
</feature>
<dbReference type="OrthoDB" id="9809878at2"/>
<evidence type="ECO:0000256" key="3">
    <source>
        <dbReference type="PIRNR" id="PIRNR002070"/>
    </source>
</evidence>
<dbReference type="InterPro" id="IPR012340">
    <property type="entry name" value="NA-bd_OB-fold"/>
</dbReference>
<dbReference type="CDD" id="cd04496">
    <property type="entry name" value="SSB_OBF"/>
    <property type="match status" value="1"/>
</dbReference>
<dbReference type="InterPro" id="IPR011344">
    <property type="entry name" value="ssDNA-bd"/>
</dbReference>
<dbReference type="Proteomes" id="UP000272462">
    <property type="component" value="Chromosome"/>
</dbReference>
<keyword evidence="6" id="KW-1185">Reference proteome</keyword>
<feature type="compositionally biased region" description="Low complexity" evidence="4">
    <location>
        <begin position="126"/>
        <end position="138"/>
    </location>
</feature>
<evidence type="ECO:0000256" key="2">
    <source>
        <dbReference type="HAMAP-Rule" id="MF_00984"/>
    </source>
</evidence>
<evidence type="ECO:0000313" key="6">
    <source>
        <dbReference type="Proteomes" id="UP000272462"/>
    </source>
</evidence>
<dbReference type="GO" id="GO:0006260">
    <property type="term" value="P:DNA replication"/>
    <property type="evidence" value="ECO:0007669"/>
    <property type="project" value="InterPro"/>
</dbReference>
<accession>A0A660HMQ0</accession>
<dbReference type="Gene3D" id="2.40.50.140">
    <property type="entry name" value="Nucleic acid-binding proteins"/>
    <property type="match status" value="1"/>
</dbReference>
<dbReference type="AlphaFoldDB" id="A0A660HMQ0"/>
<comment type="subunit">
    <text evidence="2">Homotetramer.</text>
</comment>
<name>A0A660HMQ0_ZIZJU</name>
<reference evidence="5 6" key="1">
    <citation type="journal article" date="2018" name="BMC Genomics">
        <title>Comparative genome analysis of jujube witches'-broom Phytoplasma, an obligate pathogen that causes jujube witches'-broom disease.</title>
        <authorList>
            <person name="Wang J."/>
            <person name="Song L."/>
            <person name="Jiao Q."/>
            <person name="Yang S."/>
            <person name="Gao R."/>
            <person name="Lu X."/>
            <person name="Zhou G."/>
        </authorList>
    </citation>
    <scope>NUCLEOTIDE SEQUENCE [LARGE SCALE GENOMIC DNA]</scope>
    <source>
        <strain evidence="5">Jwb-nky</strain>
    </source>
</reference>
<dbReference type="EMBL" id="CP025121">
    <property type="protein sequence ID" value="AYJ01262.1"/>
    <property type="molecule type" value="Genomic_DNA"/>
</dbReference>
<dbReference type="NCBIfam" id="TIGR00621">
    <property type="entry name" value="ssb"/>
    <property type="match status" value="1"/>
</dbReference>
<dbReference type="GO" id="GO:0009295">
    <property type="term" value="C:nucleoid"/>
    <property type="evidence" value="ECO:0007669"/>
    <property type="project" value="TreeGrafter"/>
</dbReference>
<evidence type="ECO:0000256" key="1">
    <source>
        <dbReference type="ARBA" id="ARBA00023125"/>
    </source>
</evidence>
<dbReference type="SUPFAM" id="SSF50249">
    <property type="entry name" value="Nucleic acid-binding proteins"/>
    <property type="match status" value="1"/>
</dbReference>
<keyword evidence="1 2" id="KW-0238">DNA-binding</keyword>